<name>A0A4R1HT88_PSEEN</name>
<feature type="transmembrane region" description="Helical" evidence="1">
    <location>
        <begin position="6"/>
        <end position="26"/>
    </location>
</feature>
<gene>
    <name evidence="2" type="ORF">EV378_4583</name>
</gene>
<dbReference type="RefSeq" id="WP_132429467.1">
    <property type="nucleotide sequence ID" value="NZ_SMFZ01000002.1"/>
</dbReference>
<accession>A0A4R1HT88</accession>
<evidence type="ECO:0000313" key="3">
    <source>
        <dbReference type="Proteomes" id="UP000295560"/>
    </source>
</evidence>
<dbReference type="AlphaFoldDB" id="A0A4R1HT88"/>
<keyword evidence="1" id="KW-0812">Transmembrane</keyword>
<dbReference type="Proteomes" id="UP000295560">
    <property type="component" value="Unassembled WGS sequence"/>
</dbReference>
<sequence>MPISEYFPLAGGLAALLGVAVTLYFTGRRDRAKQDRERIDATRTELRKEAAELLTALYEFGVSVGNLGTQIDRGEAAADAMEAHEAITLRVRTFSMRVRLLTDDDRLIKPIEEVILAHEAVNDGMAEQETREVARQRFEKATNGMLDALYTVAVPTDVIKARRKAVSWRDRRRWASEERVRRRELRAIFEKKERDR</sequence>
<protein>
    <submittedName>
        <fullName evidence="2">Uncharacterized protein</fullName>
    </submittedName>
</protein>
<proteinExistence type="predicted"/>
<keyword evidence="1" id="KW-1133">Transmembrane helix</keyword>
<evidence type="ECO:0000256" key="1">
    <source>
        <dbReference type="SAM" id="Phobius"/>
    </source>
</evidence>
<keyword evidence="1" id="KW-0472">Membrane</keyword>
<evidence type="ECO:0000313" key="2">
    <source>
        <dbReference type="EMBL" id="TCK20622.1"/>
    </source>
</evidence>
<dbReference type="EMBL" id="SMFZ01000002">
    <property type="protein sequence ID" value="TCK20622.1"/>
    <property type="molecule type" value="Genomic_DNA"/>
</dbReference>
<reference evidence="2 3" key="1">
    <citation type="submission" date="2019-03" db="EMBL/GenBank/DDBJ databases">
        <title>Sequencing the genomes of 1000 actinobacteria strains.</title>
        <authorList>
            <person name="Klenk H.-P."/>
        </authorList>
    </citation>
    <scope>NUCLEOTIDE SEQUENCE [LARGE SCALE GENOMIC DNA]</scope>
    <source>
        <strain evidence="2 3">DSM 44969</strain>
    </source>
</reference>
<comment type="caution">
    <text evidence="2">The sequence shown here is derived from an EMBL/GenBank/DDBJ whole genome shotgun (WGS) entry which is preliminary data.</text>
</comment>
<organism evidence="2 3">
    <name type="scientific">Pseudonocardia endophytica</name>
    <dbReference type="NCBI Taxonomy" id="401976"/>
    <lineage>
        <taxon>Bacteria</taxon>
        <taxon>Bacillati</taxon>
        <taxon>Actinomycetota</taxon>
        <taxon>Actinomycetes</taxon>
        <taxon>Pseudonocardiales</taxon>
        <taxon>Pseudonocardiaceae</taxon>
        <taxon>Pseudonocardia</taxon>
    </lineage>
</organism>
<keyword evidence="3" id="KW-1185">Reference proteome</keyword>